<dbReference type="InterPro" id="IPR022742">
    <property type="entry name" value="Hydrolase_4"/>
</dbReference>
<keyword evidence="3" id="KW-1185">Reference proteome</keyword>
<comment type="caution">
    <text evidence="2">The sequence shown here is derived from an EMBL/GenBank/DDBJ whole genome shotgun (WGS) entry which is preliminary data.</text>
</comment>
<dbReference type="InterPro" id="IPR029058">
    <property type="entry name" value="AB_hydrolase_fold"/>
</dbReference>
<dbReference type="Pfam" id="PF12146">
    <property type="entry name" value="Hydrolase_4"/>
    <property type="match status" value="1"/>
</dbReference>
<reference evidence="2 3" key="1">
    <citation type="submission" date="2020-08" db="EMBL/GenBank/DDBJ databases">
        <title>Sequencing the genomes of 1000 actinobacteria strains.</title>
        <authorList>
            <person name="Klenk H.-P."/>
        </authorList>
    </citation>
    <scope>NUCLEOTIDE SEQUENCE [LARGE SCALE GENOMIC DNA]</scope>
    <source>
        <strain evidence="2 3">DSM 28238</strain>
    </source>
</reference>
<dbReference type="EMBL" id="JACIBT010000001">
    <property type="protein sequence ID" value="MBB3667117.1"/>
    <property type="molecule type" value="Genomic_DNA"/>
</dbReference>
<protein>
    <submittedName>
        <fullName evidence="2">Pimeloyl-ACP methyl ester carboxylesterase</fullName>
    </submittedName>
</protein>
<feature type="domain" description="Serine aminopeptidase S33" evidence="1">
    <location>
        <begin position="69"/>
        <end position="317"/>
    </location>
</feature>
<organism evidence="2 3">
    <name type="scientific">Garicola koreensis</name>
    <dbReference type="NCBI Taxonomy" id="1262554"/>
    <lineage>
        <taxon>Bacteria</taxon>
        <taxon>Bacillati</taxon>
        <taxon>Actinomycetota</taxon>
        <taxon>Actinomycetes</taxon>
        <taxon>Micrococcales</taxon>
        <taxon>Micrococcaceae</taxon>
        <taxon>Garicola</taxon>
    </lineage>
</organism>
<evidence type="ECO:0000313" key="3">
    <source>
        <dbReference type="Proteomes" id="UP000547528"/>
    </source>
</evidence>
<dbReference type="InterPro" id="IPR050266">
    <property type="entry name" value="AB_hydrolase_sf"/>
</dbReference>
<accession>A0A7W5XNT7</accession>
<dbReference type="GO" id="GO:0016020">
    <property type="term" value="C:membrane"/>
    <property type="evidence" value="ECO:0007669"/>
    <property type="project" value="TreeGrafter"/>
</dbReference>
<dbReference type="Proteomes" id="UP000547528">
    <property type="component" value="Unassembled WGS sequence"/>
</dbReference>
<dbReference type="PANTHER" id="PTHR43798">
    <property type="entry name" value="MONOACYLGLYCEROL LIPASE"/>
    <property type="match status" value="1"/>
</dbReference>
<dbReference type="SUPFAM" id="SSF53474">
    <property type="entry name" value="alpha/beta-Hydrolases"/>
    <property type="match status" value="1"/>
</dbReference>
<dbReference type="Gene3D" id="3.40.50.1820">
    <property type="entry name" value="alpha/beta hydrolase"/>
    <property type="match status" value="1"/>
</dbReference>
<name>A0A7W5XNT7_9MICC</name>
<evidence type="ECO:0000313" key="2">
    <source>
        <dbReference type="EMBL" id="MBB3667117.1"/>
    </source>
</evidence>
<dbReference type="AlphaFoldDB" id="A0A7W5XNT7"/>
<gene>
    <name evidence="2" type="ORF">FHX47_000710</name>
</gene>
<dbReference type="PANTHER" id="PTHR43798:SF33">
    <property type="entry name" value="HYDROLASE, PUTATIVE (AFU_ORTHOLOGUE AFUA_2G14860)-RELATED"/>
    <property type="match status" value="1"/>
</dbReference>
<dbReference type="RefSeq" id="WP_183357479.1">
    <property type="nucleotide sequence ID" value="NZ_BAABKR010000001.1"/>
</dbReference>
<sequence length="332" mass="36562">MNPQQSSTTTPPQPPPAWVGYPHRAGERISIPVTFSLLGPGSRWTGLHTEVALWRYAPTGDSADESARRPRLLMIHGFRGDHHGMQLIVDALPDFEVLVPDLPGFGQTPPVRGASGRRVEHSVDLYAGLVARLSQQLDLGADDVLMGHSFGTTIASAHIAKHQRQWAGLVLSAPISDGVFSGPMLAGASAVELYYRLTRVLPERCANALLRSAAILGLTNLTMIVEADPAVQSYVRDQHRQFFGSYADRQTLWEAYWASSRHTVADYAQDLHLPVALLPGTQDQLSTRTGRRRLRAALPQGHMEMIRGAGHLLHYEKPAQLARAMRRFLRAL</sequence>
<evidence type="ECO:0000259" key="1">
    <source>
        <dbReference type="Pfam" id="PF12146"/>
    </source>
</evidence>
<proteinExistence type="predicted"/>